<feature type="domain" description="Polymerase nucleotidyl transferase" evidence="4">
    <location>
        <begin position="14"/>
        <end position="64"/>
    </location>
</feature>
<sequence>MLDVQKILDNIVARYREILQENLTGIYLHGSLAMGCFNPNSSDIDFLVVVKEEITLEVKRKLADVLVELGEGGPAKDFEMSVVLEEIAKDFVHPTPFILHYSKAHKERYLNDPEYICGNFNDEDLAAHITIIKNRGKCLYGQPIELAFGDVTKEHYVQSIVNDVKYAKDQAQDEPVYLILNLCRVLAFLQEDIVCSKKEGGEWGNKNVPTKFRTIVDYALAQYQNSNFKTVWNQEEIKEFAYYMEDKILSLIE</sequence>
<dbReference type="Proteomes" id="UP000516160">
    <property type="component" value="Chromosome"/>
</dbReference>
<dbReference type="AlphaFoldDB" id="A0A7G9W694"/>
<dbReference type="EMBL" id="CP058559">
    <property type="protein sequence ID" value="QNO14206.1"/>
    <property type="molecule type" value="Genomic_DNA"/>
</dbReference>
<dbReference type="GO" id="GO:0070566">
    <property type="term" value="F:adenylyltransferase activity"/>
    <property type="evidence" value="ECO:0007669"/>
    <property type="project" value="InterPro"/>
</dbReference>
<dbReference type="Gene3D" id="3.30.460.10">
    <property type="entry name" value="Beta Polymerase, domain 2"/>
    <property type="match status" value="1"/>
</dbReference>
<reference evidence="6 7" key="1">
    <citation type="submission" date="2020-07" db="EMBL/GenBank/DDBJ databases">
        <title>Alkalicella. sp. LB2 genome.</title>
        <authorList>
            <person name="Postec A."/>
            <person name="Quemeneur M."/>
        </authorList>
    </citation>
    <scope>NUCLEOTIDE SEQUENCE [LARGE SCALE GENOMIC DNA]</scope>
    <source>
        <strain evidence="6 7">LB2</strain>
    </source>
</reference>
<name>A0A7G9W694_ALKCA</name>
<dbReference type="KEGG" id="acae:HYG86_05180"/>
<dbReference type="SUPFAM" id="SSF81301">
    <property type="entry name" value="Nucleotidyltransferase"/>
    <property type="match status" value="1"/>
</dbReference>
<dbReference type="PIRSF" id="PIRSF000819">
    <property type="entry name" value="Streptomycin_3-adenylyltransf"/>
    <property type="match status" value="1"/>
</dbReference>
<evidence type="ECO:0000259" key="5">
    <source>
        <dbReference type="Pfam" id="PF13427"/>
    </source>
</evidence>
<evidence type="ECO:0000313" key="6">
    <source>
        <dbReference type="EMBL" id="QNO14206.1"/>
    </source>
</evidence>
<dbReference type="InterPro" id="IPR043519">
    <property type="entry name" value="NT_sf"/>
</dbReference>
<dbReference type="CDD" id="cd05403">
    <property type="entry name" value="NT_KNTase_like"/>
    <property type="match status" value="1"/>
</dbReference>
<dbReference type="InterPro" id="IPR002934">
    <property type="entry name" value="Polymerase_NTP_transf_dom"/>
</dbReference>
<keyword evidence="7" id="KW-1185">Reference proteome</keyword>
<evidence type="ECO:0000256" key="2">
    <source>
        <dbReference type="ARBA" id="ARBA00023251"/>
    </source>
</evidence>
<organism evidence="6 7">
    <name type="scientific">Alkalicella caledoniensis</name>
    <dbReference type="NCBI Taxonomy" id="2731377"/>
    <lineage>
        <taxon>Bacteria</taxon>
        <taxon>Bacillati</taxon>
        <taxon>Bacillota</taxon>
        <taxon>Clostridia</taxon>
        <taxon>Eubacteriales</taxon>
        <taxon>Proteinivoracaceae</taxon>
        <taxon>Alkalicella</taxon>
    </lineage>
</organism>
<evidence type="ECO:0000259" key="4">
    <source>
        <dbReference type="Pfam" id="PF01909"/>
    </source>
</evidence>
<dbReference type="Pfam" id="PF01909">
    <property type="entry name" value="NTP_transf_2"/>
    <property type="match status" value="1"/>
</dbReference>
<protein>
    <submittedName>
        <fullName evidence="6">DUF4111 domain-containing protein</fullName>
    </submittedName>
</protein>
<dbReference type="Pfam" id="PF13427">
    <property type="entry name" value="AadA_C"/>
    <property type="match status" value="1"/>
</dbReference>
<evidence type="ECO:0000256" key="1">
    <source>
        <dbReference type="ARBA" id="ARBA00022679"/>
    </source>
</evidence>
<dbReference type="RefSeq" id="WP_213167864.1">
    <property type="nucleotide sequence ID" value="NZ_CP058559.1"/>
</dbReference>
<keyword evidence="2" id="KW-0046">Antibiotic resistance</keyword>
<dbReference type="InterPro" id="IPR025184">
    <property type="entry name" value="AadA_C"/>
</dbReference>
<accession>A0A7G9W694</accession>
<keyword evidence="1" id="KW-0808">Transferase</keyword>
<proteinExistence type="predicted"/>
<gene>
    <name evidence="6" type="ORF">HYG86_05180</name>
</gene>
<dbReference type="InterPro" id="IPR024172">
    <property type="entry name" value="AadA/Aad9"/>
</dbReference>
<dbReference type="GO" id="GO:0046677">
    <property type="term" value="P:response to antibiotic"/>
    <property type="evidence" value="ECO:0007669"/>
    <property type="project" value="UniProtKB-KW"/>
</dbReference>
<comment type="catalytic activity">
    <reaction evidence="3">
        <text>spectinomycin + ATP = 9-O-adenylylspectinomycin + diphosphate</text>
        <dbReference type="Rhea" id="RHEA:63228"/>
        <dbReference type="ChEBI" id="CHEBI:30616"/>
        <dbReference type="ChEBI" id="CHEBI:33019"/>
        <dbReference type="ChEBI" id="CHEBI:146260"/>
        <dbReference type="ChEBI" id="CHEBI:146261"/>
    </reaction>
</comment>
<evidence type="ECO:0000256" key="3">
    <source>
        <dbReference type="ARBA" id="ARBA00047831"/>
    </source>
</evidence>
<evidence type="ECO:0000313" key="7">
    <source>
        <dbReference type="Proteomes" id="UP000516160"/>
    </source>
</evidence>
<feature type="domain" description="Adenylyltransferase AadA C-terminal" evidence="5">
    <location>
        <begin position="148"/>
        <end position="245"/>
    </location>
</feature>